<dbReference type="AlphaFoldDB" id="A0A0A9CQT8"/>
<name>A0A0A9CQT8_ARUDO</name>
<evidence type="ECO:0000313" key="1">
    <source>
        <dbReference type="EMBL" id="JAD76808.1"/>
    </source>
</evidence>
<dbReference type="EMBL" id="GBRH01221087">
    <property type="protein sequence ID" value="JAD76808.1"/>
    <property type="molecule type" value="Transcribed_RNA"/>
</dbReference>
<reference evidence="1" key="1">
    <citation type="submission" date="2014-09" db="EMBL/GenBank/DDBJ databases">
        <authorList>
            <person name="Magalhaes I.L.F."/>
            <person name="Oliveira U."/>
            <person name="Santos F.R."/>
            <person name="Vidigal T.H.D.A."/>
            <person name="Brescovit A.D."/>
            <person name="Santos A.J."/>
        </authorList>
    </citation>
    <scope>NUCLEOTIDE SEQUENCE</scope>
    <source>
        <tissue evidence="1">Shoot tissue taken approximately 20 cm above the soil surface</tissue>
    </source>
</reference>
<sequence length="51" mass="6106">MGYLQPKMDKDRNYPERKSTCKKIAPRETLIKCEKLCRRSTLSMLDDSWKL</sequence>
<protein>
    <submittedName>
        <fullName evidence="1">Uncharacterized protein</fullName>
    </submittedName>
</protein>
<proteinExistence type="predicted"/>
<reference evidence="1" key="2">
    <citation type="journal article" date="2015" name="Data Brief">
        <title>Shoot transcriptome of the giant reed, Arundo donax.</title>
        <authorList>
            <person name="Barrero R.A."/>
            <person name="Guerrero F.D."/>
            <person name="Moolhuijzen P."/>
            <person name="Goolsby J.A."/>
            <person name="Tidwell J."/>
            <person name="Bellgard S.E."/>
            <person name="Bellgard M.I."/>
        </authorList>
    </citation>
    <scope>NUCLEOTIDE SEQUENCE</scope>
    <source>
        <tissue evidence="1">Shoot tissue taken approximately 20 cm above the soil surface</tissue>
    </source>
</reference>
<accession>A0A0A9CQT8</accession>
<organism evidence="1">
    <name type="scientific">Arundo donax</name>
    <name type="common">Giant reed</name>
    <name type="synonym">Donax arundinaceus</name>
    <dbReference type="NCBI Taxonomy" id="35708"/>
    <lineage>
        <taxon>Eukaryota</taxon>
        <taxon>Viridiplantae</taxon>
        <taxon>Streptophyta</taxon>
        <taxon>Embryophyta</taxon>
        <taxon>Tracheophyta</taxon>
        <taxon>Spermatophyta</taxon>
        <taxon>Magnoliopsida</taxon>
        <taxon>Liliopsida</taxon>
        <taxon>Poales</taxon>
        <taxon>Poaceae</taxon>
        <taxon>PACMAD clade</taxon>
        <taxon>Arundinoideae</taxon>
        <taxon>Arundineae</taxon>
        <taxon>Arundo</taxon>
    </lineage>
</organism>